<feature type="compositionally biased region" description="Pro residues" evidence="1">
    <location>
        <begin position="481"/>
        <end position="490"/>
    </location>
</feature>
<feature type="region of interest" description="Disordered" evidence="1">
    <location>
        <begin position="384"/>
        <end position="428"/>
    </location>
</feature>
<dbReference type="AlphaFoldDB" id="A0A5C1AKS7"/>
<organism evidence="2 3">
    <name type="scientific">Limnoglobus roseus</name>
    <dbReference type="NCBI Taxonomy" id="2598579"/>
    <lineage>
        <taxon>Bacteria</taxon>
        <taxon>Pseudomonadati</taxon>
        <taxon>Planctomycetota</taxon>
        <taxon>Planctomycetia</taxon>
        <taxon>Gemmatales</taxon>
        <taxon>Gemmataceae</taxon>
        <taxon>Limnoglobus</taxon>
    </lineage>
</organism>
<proteinExistence type="predicted"/>
<dbReference type="Proteomes" id="UP000324974">
    <property type="component" value="Chromosome"/>
</dbReference>
<reference evidence="3" key="1">
    <citation type="submission" date="2019-08" db="EMBL/GenBank/DDBJ databases">
        <title>Limnoglobus roseus gen. nov., sp. nov., a novel freshwater planctomycete with a giant genome from the family Gemmataceae.</title>
        <authorList>
            <person name="Kulichevskaya I.S."/>
            <person name="Naumoff D.G."/>
            <person name="Miroshnikov K."/>
            <person name="Ivanova A."/>
            <person name="Philippov D.A."/>
            <person name="Hakobyan A."/>
            <person name="Rijpstra I.C."/>
            <person name="Sinninghe Damste J.S."/>
            <person name="Liesack W."/>
            <person name="Dedysh S.N."/>
        </authorList>
    </citation>
    <scope>NUCLEOTIDE SEQUENCE [LARGE SCALE GENOMIC DNA]</scope>
    <source>
        <strain evidence="3">PX52</strain>
    </source>
</reference>
<name>A0A5C1AKS7_9BACT</name>
<dbReference type="EMBL" id="CP042425">
    <property type="protein sequence ID" value="QEL18803.1"/>
    <property type="molecule type" value="Genomic_DNA"/>
</dbReference>
<accession>A0A5C1AKS7</accession>
<evidence type="ECO:0000256" key="1">
    <source>
        <dbReference type="SAM" id="MobiDB-lite"/>
    </source>
</evidence>
<feature type="region of interest" description="Disordered" evidence="1">
    <location>
        <begin position="477"/>
        <end position="498"/>
    </location>
</feature>
<dbReference type="OrthoDB" id="278280at2"/>
<sequence>MSTREKRMLLVVGVLGLVGLIFGVYQMILVPLQESRAEFNRLSGEQGEKSTALDLMRFDLKRLPAAKKRSLPADLDVAKREYEATLSFLMRDSGVPAGYTIVPKDASDLRSVPEIGPKKPAYNRIGYDVRMQKVDLPTLTKVLKGYYDLNLLQQITHLDVKRVEKEGSSGGISRRGADRADLEVTLHTEAIILDGAENRRTLLPIPDAVAAVGGNLAYLAMQNMPEANRKQKIQLFPPVLAAGIEHNLRDYLVMEARDPYHGSLPPPKPEVKVPDKVDNGAGIFRAPPEDTRHFIVLNAITTNTAGVRQATIWDKSMNHIYEVSILDDGGKPEVKAEKFYVLGGQFKRMERNAELVIAEEGTTVDRKFKVIAFHEDGLVLSESVAEGTAKEKDAKAAPEPKKNNTRPGGAPGRDAGKDKAPVKATKEQNALSGTVGGIGMTRPVLTESVFVWRIGQTLDLLKPLPTAEGHDLLKKVTATVPTPPVPPELAPSPRGLEN</sequence>
<feature type="compositionally biased region" description="Basic and acidic residues" evidence="1">
    <location>
        <begin position="388"/>
        <end position="402"/>
    </location>
</feature>
<evidence type="ECO:0000313" key="3">
    <source>
        <dbReference type="Proteomes" id="UP000324974"/>
    </source>
</evidence>
<dbReference type="KEGG" id="lrs:PX52LOC_05843"/>
<dbReference type="RefSeq" id="WP_149113261.1">
    <property type="nucleotide sequence ID" value="NZ_CP042425.1"/>
</dbReference>
<gene>
    <name evidence="2" type="ORF">PX52LOC_05843</name>
</gene>
<keyword evidence="3" id="KW-1185">Reference proteome</keyword>
<evidence type="ECO:0000313" key="2">
    <source>
        <dbReference type="EMBL" id="QEL18803.1"/>
    </source>
</evidence>
<feature type="compositionally biased region" description="Basic and acidic residues" evidence="1">
    <location>
        <begin position="414"/>
        <end position="426"/>
    </location>
</feature>
<protein>
    <submittedName>
        <fullName evidence="2">Uncharacterized protein</fullName>
    </submittedName>
</protein>